<feature type="transmembrane region" description="Helical" evidence="2">
    <location>
        <begin position="72"/>
        <end position="90"/>
    </location>
</feature>
<feature type="transmembrane region" description="Helical" evidence="2">
    <location>
        <begin position="7"/>
        <end position="26"/>
    </location>
</feature>
<keyword evidence="2" id="KW-0472">Membrane</keyword>
<gene>
    <name evidence="3" type="ORF">SPAPADRAFT_63509</name>
</gene>
<accession>G3AV86</accession>
<reference evidence="3 4" key="1">
    <citation type="journal article" date="2011" name="Proc. Natl. Acad. Sci. U.S.A.">
        <title>Comparative genomics of xylose-fermenting fungi for enhanced biofuel production.</title>
        <authorList>
            <person name="Wohlbach D.J."/>
            <person name="Kuo A."/>
            <person name="Sato T.K."/>
            <person name="Potts K.M."/>
            <person name="Salamov A.A."/>
            <person name="LaButti K.M."/>
            <person name="Sun H."/>
            <person name="Clum A."/>
            <person name="Pangilinan J.L."/>
            <person name="Lindquist E.A."/>
            <person name="Lucas S."/>
            <person name="Lapidus A."/>
            <person name="Jin M."/>
            <person name="Gunawan C."/>
            <person name="Balan V."/>
            <person name="Dale B.E."/>
            <person name="Jeffries T.W."/>
            <person name="Zinkel R."/>
            <person name="Barry K.W."/>
            <person name="Grigoriev I.V."/>
            <person name="Gasch A.P."/>
        </authorList>
    </citation>
    <scope>NUCLEOTIDE SEQUENCE [LARGE SCALE GENOMIC DNA]</scope>
    <source>
        <strain evidence="4">NRRL Y-27907 / 11-Y1</strain>
    </source>
</reference>
<dbReference type="AlphaFoldDB" id="G3AV86"/>
<dbReference type="InParanoid" id="G3AV86"/>
<dbReference type="KEGG" id="spaa:SPAPADRAFT_63509"/>
<feature type="transmembrane region" description="Helical" evidence="2">
    <location>
        <begin position="46"/>
        <end position="65"/>
    </location>
</feature>
<evidence type="ECO:0000313" key="3">
    <source>
        <dbReference type="EMBL" id="EGW29889.1"/>
    </source>
</evidence>
<dbReference type="STRING" id="619300.G3AV86"/>
<feature type="transmembrane region" description="Helical" evidence="2">
    <location>
        <begin position="96"/>
        <end position="117"/>
    </location>
</feature>
<dbReference type="OrthoDB" id="4085918at2759"/>
<dbReference type="RefSeq" id="XP_007377655.1">
    <property type="nucleotide sequence ID" value="XM_007377593.1"/>
</dbReference>
<dbReference type="HOGENOM" id="CLU_954949_0_0_1"/>
<evidence type="ECO:0000313" key="4">
    <source>
        <dbReference type="Proteomes" id="UP000000709"/>
    </source>
</evidence>
<protein>
    <submittedName>
        <fullName evidence="3">Uncharacterized protein</fullName>
    </submittedName>
</protein>
<feature type="region of interest" description="Disordered" evidence="1">
    <location>
        <begin position="125"/>
        <end position="145"/>
    </location>
</feature>
<evidence type="ECO:0000256" key="1">
    <source>
        <dbReference type="SAM" id="MobiDB-lite"/>
    </source>
</evidence>
<proteinExistence type="predicted"/>
<sequence length="292" mass="32427">MLRVVQVITGVVVVGLSVASAVLLLLSPRSSSPHQISHEPVPLLNVVSGLLLSVLIIINSIIIGYIQLSLQLVISLVYIVSGILQVVTTPSTSHTIIFIVDVIFITSSMLISSINYLQPLSLLPPSSPQQQHHHHQQDEESTIGSTIHQDEKYTYKLSTPNNPIRTSISTPNFVTHQTKKNNNKVQTSNSLSTLVSASTNNISRDPSSLLMLEVDDEEEQEEDVTDIVRRSKSMIVSRKVKRWKSIHEEKAFLSNVNDCLLPPVLKGNKEKSPIQEQQEIQDLPYIAEFDES</sequence>
<keyword evidence="2" id="KW-1133">Transmembrane helix</keyword>
<organism evidence="4">
    <name type="scientific">Spathaspora passalidarum (strain NRRL Y-27907 / 11-Y1)</name>
    <dbReference type="NCBI Taxonomy" id="619300"/>
    <lineage>
        <taxon>Eukaryota</taxon>
        <taxon>Fungi</taxon>
        <taxon>Dikarya</taxon>
        <taxon>Ascomycota</taxon>
        <taxon>Saccharomycotina</taxon>
        <taxon>Pichiomycetes</taxon>
        <taxon>Debaryomycetaceae</taxon>
        <taxon>Spathaspora</taxon>
    </lineage>
</organism>
<dbReference type="Proteomes" id="UP000000709">
    <property type="component" value="Unassembled WGS sequence"/>
</dbReference>
<dbReference type="GeneID" id="18874788"/>
<name>G3AV86_SPAPN</name>
<dbReference type="EMBL" id="GL996506">
    <property type="protein sequence ID" value="EGW29889.1"/>
    <property type="molecule type" value="Genomic_DNA"/>
</dbReference>
<evidence type="ECO:0000256" key="2">
    <source>
        <dbReference type="SAM" id="Phobius"/>
    </source>
</evidence>
<keyword evidence="4" id="KW-1185">Reference proteome</keyword>
<feature type="non-terminal residue" evidence="3">
    <location>
        <position position="292"/>
    </location>
</feature>
<keyword evidence="2" id="KW-0812">Transmembrane</keyword>